<feature type="region of interest" description="Disordered" evidence="7">
    <location>
        <begin position="1"/>
        <end position="21"/>
    </location>
</feature>
<keyword evidence="5 6" id="KW-0539">Nucleus</keyword>
<keyword evidence="10" id="KW-1185">Reference proteome</keyword>
<feature type="domain" description="KRIT1/FRMD8 FERM" evidence="8">
    <location>
        <begin position="143"/>
        <end position="210"/>
    </location>
</feature>
<accession>A0A8W8L0W9</accession>
<keyword evidence="6" id="KW-0544">Nucleosome core</keyword>
<dbReference type="SMART" id="SM00414">
    <property type="entry name" value="H2A"/>
    <property type="match status" value="1"/>
</dbReference>
<protein>
    <recommendedName>
        <fullName evidence="6">Histone H2A</fullName>
    </recommendedName>
</protein>
<dbReference type="GO" id="GO:0030527">
    <property type="term" value="F:structural constituent of chromatin"/>
    <property type="evidence" value="ECO:0007669"/>
    <property type="project" value="InterPro"/>
</dbReference>
<comment type="similarity">
    <text evidence="3 6">Belongs to the histone H2A family.</text>
</comment>
<dbReference type="EnsemblMetazoa" id="G25405.3">
    <property type="protein sequence ID" value="G25405.3:cds"/>
    <property type="gene ID" value="G25405"/>
</dbReference>
<dbReference type="GO" id="GO:0046982">
    <property type="term" value="F:protein heterodimerization activity"/>
    <property type="evidence" value="ECO:0007669"/>
    <property type="project" value="InterPro"/>
</dbReference>
<evidence type="ECO:0000313" key="9">
    <source>
        <dbReference type="EnsemblMetazoa" id="G25405.3:cds"/>
    </source>
</evidence>
<dbReference type="AlphaFoldDB" id="A0A8W8L0W9"/>
<dbReference type="CDD" id="cd00074">
    <property type="entry name" value="HFD_H2A"/>
    <property type="match status" value="1"/>
</dbReference>
<reference evidence="9" key="1">
    <citation type="submission" date="2022-08" db="UniProtKB">
        <authorList>
            <consortium name="EnsemblMetazoa"/>
        </authorList>
    </citation>
    <scope>IDENTIFICATION</scope>
    <source>
        <strain evidence="9">05x7-T-G4-1.051#20</strain>
    </source>
</reference>
<evidence type="ECO:0000256" key="5">
    <source>
        <dbReference type="ARBA" id="ARBA00023242"/>
    </source>
</evidence>
<comment type="subunit">
    <text evidence="6">The nucleosome is a histone octamer containing two molecules each of H2A, H2B, H3 and H4 assembled in one H3-H4 heterotetramer and two H2A-H2B heterodimers. The octamer wraps approximately 147 bp of DNA.</text>
</comment>
<dbReference type="GO" id="GO:0003677">
    <property type="term" value="F:DNA binding"/>
    <property type="evidence" value="ECO:0007669"/>
    <property type="project" value="UniProtKB-KW"/>
</dbReference>
<evidence type="ECO:0000313" key="10">
    <source>
        <dbReference type="Proteomes" id="UP000005408"/>
    </source>
</evidence>
<dbReference type="InterPro" id="IPR032458">
    <property type="entry name" value="Histone_H2A_CS"/>
</dbReference>
<dbReference type="Gene3D" id="2.30.29.30">
    <property type="entry name" value="Pleckstrin-homology domain (PH domain)/Phosphotyrosine-binding domain (PTB)"/>
    <property type="match status" value="1"/>
</dbReference>
<dbReference type="Pfam" id="PF24522">
    <property type="entry name" value="KRIT1_FRMD8_FERM_C"/>
    <property type="match status" value="1"/>
</dbReference>
<dbReference type="SUPFAM" id="SSF47113">
    <property type="entry name" value="Histone-fold"/>
    <property type="match status" value="1"/>
</dbReference>
<dbReference type="InterPro" id="IPR011993">
    <property type="entry name" value="PH-like_dom_sf"/>
</dbReference>
<keyword evidence="6" id="KW-0238">DNA-binding</keyword>
<dbReference type="Proteomes" id="UP000005408">
    <property type="component" value="Unassembled WGS sequence"/>
</dbReference>
<dbReference type="Gene3D" id="1.10.20.10">
    <property type="entry name" value="Histone, subunit A"/>
    <property type="match status" value="1"/>
</dbReference>
<dbReference type="GO" id="GO:0005634">
    <property type="term" value="C:nucleus"/>
    <property type="evidence" value="ECO:0007669"/>
    <property type="project" value="UniProtKB-SubCell"/>
</dbReference>
<evidence type="ECO:0000256" key="6">
    <source>
        <dbReference type="RuleBase" id="RU003767"/>
    </source>
</evidence>
<evidence type="ECO:0000256" key="1">
    <source>
        <dbReference type="ARBA" id="ARBA00004123"/>
    </source>
</evidence>
<dbReference type="PRINTS" id="PR00620">
    <property type="entry name" value="HISTONEH2A"/>
</dbReference>
<dbReference type="InterPro" id="IPR009072">
    <property type="entry name" value="Histone-fold"/>
</dbReference>
<comment type="subcellular location">
    <subcellularLocation>
        <location evidence="2">Chromosome</location>
    </subcellularLocation>
    <subcellularLocation>
        <location evidence="1 6">Nucleus</location>
    </subcellularLocation>
</comment>
<organism evidence="9 10">
    <name type="scientific">Magallana gigas</name>
    <name type="common">Pacific oyster</name>
    <name type="synonym">Crassostrea gigas</name>
    <dbReference type="NCBI Taxonomy" id="29159"/>
    <lineage>
        <taxon>Eukaryota</taxon>
        <taxon>Metazoa</taxon>
        <taxon>Spiralia</taxon>
        <taxon>Lophotrochozoa</taxon>
        <taxon>Mollusca</taxon>
        <taxon>Bivalvia</taxon>
        <taxon>Autobranchia</taxon>
        <taxon>Pteriomorphia</taxon>
        <taxon>Ostreida</taxon>
        <taxon>Ostreoidea</taxon>
        <taxon>Ostreidae</taxon>
        <taxon>Magallana</taxon>
    </lineage>
</organism>
<dbReference type="InterPro" id="IPR002119">
    <property type="entry name" value="Histone_H2A"/>
</dbReference>
<proteinExistence type="inferred from homology"/>
<name>A0A8W8L0W9_MAGGI</name>
<evidence type="ECO:0000256" key="3">
    <source>
        <dbReference type="ARBA" id="ARBA00010691"/>
    </source>
</evidence>
<dbReference type="PANTHER" id="PTHR23430">
    <property type="entry name" value="HISTONE H2A"/>
    <property type="match status" value="1"/>
</dbReference>
<evidence type="ECO:0000256" key="4">
    <source>
        <dbReference type="ARBA" id="ARBA00022454"/>
    </source>
</evidence>
<evidence type="ECO:0000256" key="7">
    <source>
        <dbReference type="SAM" id="MobiDB-lite"/>
    </source>
</evidence>
<feature type="compositionally biased region" description="Basic residues" evidence="7">
    <location>
        <begin position="1"/>
        <end position="18"/>
    </location>
</feature>
<dbReference type="InterPro" id="IPR057096">
    <property type="entry name" value="KRIT1_FRMD8_FERM_C"/>
</dbReference>
<dbReference type="PROSITE" id="PS00046">
    <property type="entry name" value="HISTONE_H2A"/>
    <property type="match status" value="1"/>
</dbReference>
<sequence>MSGRGKGGKVKGKAKSRSSRAGLQFPVGRIHRLLRKGNYAERVGAGAPVYLAAVLLAIRNDEELKKLLSGCDHRTGWCFAQHPGRAPSQEDPEASRQDDLKFQNQPEQFLQGKFLEFCRKLTVYGSAFFTGSLQPNSKSSILCHIGVNDVGIHIINMKSKVMLYSFLYSDIRWSHPEAQPSFLEIYTVNDNSDPRQVKIKSRQAGLIEHLMQKLKDLHQYDDRQVNLVFGTSGRR</sequence>
<evidence type="ECO:0000256" key="2">
    <source>
        <dbReference type="ARBA" id="ARBA00004286"/>
    </source>
</evidence>
<keyword evidence="4 6" id="KW-0158">Chromosome</keyword>
<dbReference type="GO" id="GO:0000786">
    <property type="term" value="C:nucleosome"/>
    <property type="evidence" value="ECO:0007669"/>
    <property type="project" value="UniProtKB-KW"/>
</dbReference>
<evidence type="ECO:0000259" key="8">
    <source>
        <dbReference type="Pfam" id="PF24522"/>
    </source>
</evidence>